<dbReference type="InterPro" id="IPR015197">
    <property type="entry name" value="PngaseF_C"/>
</dbReference>
<dbReference type="PANTHER" id="PTHR39319:SF1">
    <property type="entry name" value="SI:DKEY-256H2.1"/>
    <property type="match status" value="1"/>
</dbReference>
<dbReference type="InterPro" id="IPR053251">
    <property type="entry name" value="N-glycanase"/>
</dbReference>
<dbReference type="SUPFAM" id="SSF49742">
    <property type="entry name" value="PHM/PNGase F"/>
    <property type="match status" value="2"/>
</dbReference>
<dbReference type="EMBL" id="CM014091">
    <property type="protein sequence ID" value="TKS82557.1"/>
    <property type="molecule type" value="Genomic_DNA"/>
</dbReference>
<dbReference type="SUPFAM" id="SSF52025">
    <property type="entry name" value="PA domain"/>
    <property type="match status" value="1"/>
</dbReference>
<evidence type="ECO:0000256" key="2">
    <source>
        <dbReference type="SAM" id="SignalP"/>
    </source>
</evidence>
<evidence type="ECO:0000313" key="5">
    <source>
        <dbReference type="Proteomes" id="UP000298787"/>
    </source>
</evidence>
<feature type="domain" description="Peptide-N-glycosidase F N-terminal" evidence="3">
    <location>
        <begin position="366"/>
        <end position="488"/>
    </location>
</feature>
<dbReference type="InterPro" id="IPR014784">
    <property type="entry name" value="Cu2_ascorb_mOase-like_C"/>
</dbReference>
<evidence type="ECO:0000256" key="1">
    <source>
        <dbReference type="ARBA" id="ARBA00023157"/>
    </source>
</evidence>
<keyword evidence="1" id="KW-1015">Disulfide bond</keyword>
<dbReference type="AlphaFoldDB" id="A0A4U5V419"/>
<keyword evidence="2" id="KW-0732">Signal</keyword>
<dbReference type="InterPro" id="IPR003137">
    <property type="entry name" value="PA_domain"/>
</dbReference>
<name>A0A4U5V419_COLLU</name>
<sequence>MASLRSKVCMLLLVLVLLAAAEVKAKLFGDNSACESDNSALSLRSSQPSWAAGPEPGDRAEAFTVRTLDGEFSYKPGTLRGPLIIHAFTNKSGFLECMWSSESSLTSLVQDLPDSTQVLFLSLDDSAVSDALWMRDQVHRVAVQHSKTEILSRLHFCPVPIFDLGNWIPSVFYHWSSGSRISQAVFTSEGWKLPLTIKRLDARYKLLKKRWEQSSYQLVDAGDGCDPSPSVTGAVAWVSEGNCSFFTKMQNMAKHNASGVLVYALPGNPIQDLNCDEDDCNRTVSIPASMVHLEDSVVRGLQSGQPVYVTFQSTPFPRLIFSIDHQGLLAEMGLFLYPSFSFVNWQAQWFDFHADLLTKLQNAAKVVPVFDKVRMQGARGAVATVDMPSGLSDFTVLELDASLSCPEKRDLSCAHWDHTVQLFVCCDHLGPYCNMELGRWISAYRRGIGHWLTDVSPLLPLLDGNRCTLTMKTVPWAMPWIVSLNLRFSVGNQTGIITGNDEQLLRPFRVMSLYGGGTFNKRYNKRYQPINFTVPASVKKVELYAVITGHGSDNNHCGEFCVTSHHFLFNSVFNNTLKFESAETVINHRITKYSSILSKISCFVQINRPKPKRDSNTCDKGGLDTETCTDCSFLKCGDSSGSALGCTTLVKEGAIPNEYGTWLYGRAGWCCGLQVNPWRVDITKQLNMRKPELNTVIYFGLYEGRDPNPTKEPGYVIMSSFLVFYK</sequence>
<evidence type="ECO:0000259" key="3">
    <source>
        <dbReference type="SMART" id="SM01290"/>
    </source>
</evidence>
<dbReference type="Gene3D" id="3.50.30.30">
    <property type="match status" value="1"/>
</dbReference>
<dbReference type="STRING" id="240159.A0A4U5V419"/>
<evidence type="ECO:0000313" key="4">
    <source>
        <dbReference type="EMBL" id="TKS82557.1"/>
    </source>
</evidence>
<dbReference type="Gene3D" id="2.60.120.230">
    <property type="match status" value="3"/>
</dbReference>
<proteinExistence type="predicted"/>
<protein>
    <recommendedName>
        <fullName evidence="3">Peptide-N-glycosidase F N-terminal domain-containing protein</fullName>
    </recommendedName>
</protein>
<dbReference type="Proteomes" id="UP000298787">
    <property type="component" value="Chromosome 14"/>
</dbReference>
<reference evidence="4 5" key="1">
    <citation type="submission" date="2019-01" db="EMBL/GenBank/DDBJ databases">
        <title>Genome Assembly of Collichthys lucidus.</title>
        <authorList>
            <person name="Cai M."/>
            <person name="Xiao S."/>
        </authorList>
    </citation>
    <scope>NUCLEOTIDE SEQUENCE [LARGE SCALE GENOMIC DNA]</scope>
    <source>
        <strain evidence="4">JT15FE1705JMU</strain>
        <tissue evidence="4">Muscle</tissue>
    </source>
</reference>
<dbReference type="InterPro" id="IPR015196">
    <property type="entry name" value="PngaseF_N"/>
</dbReference>
<dbReference type="Pfam" id="PF09112">
    <property type="entry name" value="N-glycanase_N"/>
    <property type="match status" value="1"/>
</dbReference>
<feature type="chain" id="PRO_5020467856" description="Peptide-N-glycosidase F N-terminal domain-containing protein" evidence="2">
    <location>
        <begin position="26"/>
        <end position="726"/>
    </location>
</feature>
<dbReference type="InterPro" id="IPR008977">
    <property type="entry name" value="PHM/PNGase_F_dom_sf"/>
</dbReference>
<dbReference type="InterPro" id="IPR046450">
    <property type="entry name" value="PA_dom_sf"/>
</dbReference>
<dbReference type="SMART" id="SM01290">
    <property type="entry name" value="N-glycanase_N"/>
    <property type="match status" value="1"/>
</dbReference>
<gene>
    <name evidence="4" type="ORF">D9C73_016666</name>
</gene>
<dbReference type="GO" id="GO:0016715">
    <property type="term" value="F:oxidoreductase activity, acting on paired donors, with incorporation or reduction of molecular oxygen, reduced ascorbate as one donor, and incorporation of one atom of oxygen"/>
    <property type="evidence" value="ECO:0007669"/>
    <property type="project" value="InterPro"/>
</dbReference>
<accession>A0A4U5V419</accession>
<dbReference type="PANTHER" id="PTHR39319">
    <property type="entry name" value="SI:DKEY-256H2.1"/>
    <property type="match status" value="1"/>
</dbReference>
<organism evidence="4 5">
    <name type="scientific">Collichthys lucidus</name>
    <name type="common">Big head croaker</name>
    <name type="synonym">Sciaena lucida</name>
    <dbReference type="NCBI Taxonomy" id="240159"/>
    <lineage>
        <taxon>Eukaryota</taxon>
        <taxon>Metazoa</taxon>
        <taxon>Chordata</taxon>
        <taxon>Craniata</taxon>
        <taxon>Vertebrata</taxon>
        <taxon>Euteleostomi</taxon>
        <taxon>Actinopterygii</taxon>
        <taxon>Neopterygii</taxon>
        <taxon>Teleostei</taxon>
        <taxon>Neoteleostei</taxon>
        <taxon>Acanthomorphata</taxon>
        <taxon>Eupercaria</taxon>
        <taxon>Sciaenidae</taxon>
        <taxon>Collichthys</taxon>
    </lineage>
</organism>
<feature type="signal peptide" evidence="2">
    <location>
        <begin position="1"/>
        <end position="25"/>
    </location>
</feature>
<dbReference type="CDD" id="cd00538">
    <property type="entry name" value="PA"/>
    <property type="match status" value="1"/>
</dbReference>
<dbReference type="Pfam" id="PF09113">
    <property type="entry name" value="N-glycanase_C"/>
    <property type="match status" value="2"/>
</dbReference>
<dbReference type="Pfam" id="PF02225">
    <property type="entry name" value="PA"/>
    <property type="match status" value="1"/>
</dbReference>
<keyword evidence="5" id="KW-1185">Reference proteome</keyword>